<organism evidence="8 9">
    <name type="scientific">Novispirillum itersonii</name>
    <name type="common">Aquaspirillum itersonii</name>
    <dbReference type="NCBI Taxonomy" id="189"/>
    <lineage>
        <taxon>Bacteria</taxon>
        <taxon>Pseudomonadati</taxon>
        <taxon>Pseudomonadota</taxon>
        <taxon>Alphaproteobacteria</taxon>
        <taxon>Rhodospirillales</taxon>
        <taxon>Novispirillaceae</taxon>
        <taxon>Novispirillum</taxon>
    </lineage>
</organism>
<evidence type="ECO:0000256" key="2">
    <source>
        <dbReference type="ARBA" id="ARBA00005774"/>
    </source>
</evidence>
<feature type="transmembrane region" description="Helical" evidence="7">
    <location>
        <begin position="141"/>
        <end position="159"/>
    </location>
</feature>
<keyword evidence="6 7" id="KW-0472">Membrane</keyword>
<keyword evidence="4 7" id="KW-0812">Transmembrane</keyword>
<dbReference type="PANTHER" id="PTHR38596:SF1">
    <property type="entry name" value="UPF0114 PROTEIN YQHA"/>
    <property type="match status" value="1"/>
</dbReference>
<comment type="caution">
    <text evidence="8">The sequence shown here is derived from an EMBL/GenBank/DDBJ whole genome shotgun (WGS) entry which is preliminary data.</text>
</comment>
<dbReference type="EMBL" id="JACIIX010000012">
    <property type="protein sequence ID" value="MBB6211561.1"/>
    <property type="molecule type" value="Genomic_DNA"/>
</dbReference>
<dbReference type="AlphaFoldDB" id="A0A7X0DMZ4"/>
<evidence type="ECO:0000256" key="4">
    <source>
        <dbReference type="ARBA" id="ARBA00022692"/>
    </source>
</evidence>
<comment type="subcellular location">
    <subcellularLocation>
        <location evidence="1 7">Cell membrane</location>
        <topology evidence="1 7">Multi-pass membrane protein</topology>
    </subcellularLocation>
</comment>
<evidence type="ECO:0000256" key="5">
    <source>
        <dbReference type="ARBA" id="ARBA00022989"/>
    </source>
</evidence>
<comment type="similarity">
    <text evidence="2 7">Belongs to the UPF0114 family.</text>
</comment>
<evidence type="ECO:0000256" key="1">
    <source>
        <dbReference type="ARBA" id="ARBA00004651"/>
    </source>
</evidence>
<evidence type="ECO:0000313" key="9">
    <source>
        <dbReference type="Proteomes" id="UP000544872"/>
    </source>
</evidence>
<keyword evidence="3 7" id="KW-1003">Cell membrane</keyword>
<evidence type="ECO:0000256" key="3">
    <source>
        <dbReference type="ARBA" id="ARBA00022475"/>
    </source>
</evidence>
<keyword evidence="9" id="KW-1185">Reference proteome</keyword>
<feature type="transmembrane region" description="Helical" evidence="7">
    <location>
        <begin position="12"/>
        <end position="36"/>
    </location>
</feature>
<dbReference type="NCBIfam" id="TIGR00645">
    <property type="entry name" value="HI0507"/>
    <property type="match status" value="1"/>
</dbReference>
<keyword evidence="5 7" id="KW-1133">Transmembrane helix</keyword>
<dbReference type="GO" id="GO:0005886">
    <property type="term" value="C:plasma membrane"/>
    <property type="evidence" value="ECO:0007669"/>
    <property type="project" value="UniProtKB-SubCell"/>
</dbReference>
<reference evidence="8 9" key="1">
    <citation type="submission" date="2020-08" db="EMBL/GenBank/DDBJ databases">
        <title>Genomic Encyclopedia of Type Strains, Phase IV (KMG-IV): sequencing the most valuable type-strain genomes for metagenomic binning, comparative biology and taxonomic classification.</title>
        <authorList>
            <person name="Goeker M."/>
        </authorList>
    </citation>
    <scope>NUCLEOTIDE SEQUENCE [LARGE SCALE GENOMIC DNA]</scope>
    <source>
        <strain evidence="8 9">DSM 11590</strain>
    </source>
</reference>
<accession>A0A7X0DMZ4</accession>
<dbReference type="HAMAP" id="MF_00143">
    <property type="entry name" value="UPF0114"/>
    <property type="match status" value="1"/>
</dbReference>
<dbReference type="Proteomes" id="UP000544872">
    <property type="component" value="Unassembled WGS sequence"/>
</dbReference>
<evidence type="ECO:0000256" key="7">
    <source>
        <dbReference type="HAMAP-Rule" id="MF_00143"/>
    </source>
</evidence>
<name>A0A7X0DMZ4_NOVIT</name>
<gene>
    <name evidence="8" type="ORF">FHS48_003002</name>
</gene>
<evidence type="ECO:0000313" key="8">
    <source>
        <dbReference type="EMBL" id="MBB6211561.1"/>
    </source>
</evidence>
<protein>
    <recommendedName>
        <fullName evidence="7">UPF0114 protein FHS48_003002</fullName>
    </recommendedName>
</protein>
<dbReference type="InterPro" id="IPR005134">
    <property type="entry name" value="UPF0114"/>
</dbReference>
<dbReference type="InterPro" id="IPR020761">
    <property type="entry name" value="UPF0114_bac"/>
</dbReference>
<proteinExistence type="inferred from homology"/>
<feature type="transmembrane region" description="Helical" evidence="7">
    <location>
        <begin position="56"/>
        <end position="78"/>
    </location>
</feature>
<dbReference type="Pfam" id="PF03350">
    <property type="entry name" value="UPF0114"/>
    <property type="match status" value="1"/>
</dbReference>
<evidence type="ECO:0000256" key="6">
    <source>
        <dbReference type="ARBA" id="ARBA00023136"/>
    </source>
</evidence>
<dbReference type="PANTHER" id="PTHR38596">
    <property type="entry name" value="UPF0114 PROTEIN YQHA"/>
    <property type="match status" value="1"/>
</dbReference>
<sequence>MKAIETVIERILFASRWLLTPMYLGMTLLLALFAVKFFQELIHLVPNILELAETDLILVALALIDLTLVANLIIMVIISGYENFVSRIDLDENAEKLSWVGKLDSGTLKLKVAASIVAISSIHLLKAFMNTTKTDTTTLMWLVIIHMTFVVSALLLAWLDKMAFRHDH</sequence>